<keyword evidence="1" id="KW-0732">Signal</keyword>
<dbReference type="RefSeq" id="WP_279342169.1">
    <property type="nucleotide sequence ID" value="NZ_AP027081.1"/>
</dbReference>
<reference evidence="2" key="1">
    <citation type="journal article" date="2023" name="Int. J. Syst. Evol. Microbiol.">
        <title>Mesoterricola silvestris gen. nov., sp. nov., Mesoterricola sediminis sp. nov., Geothrix oryzae sp. nov., Geothrix edaphica sp. nov., Geothrix rubra sp. nov., and Geothrix limicola sp. nov., six novel members of Acidobacteriota isolated from soils.</title>
        <authorList>
            <person name="Itoh H."/>
            <person name="Sugisawa Y."/>
            <person name="Mise K."/>
            <person name="Xu Z."/>
            <person name="Kuniyasu M."/>
            <person name="Ushijima N."/>
            <person name="Kawano K."/>
            <person name="Kobayashi E."/>
            <person name="Shiratori Y."/>
            <person name="Masuda Y."/>
            <person name="Senoo K."/>
        </authorList>
    </citation>
    <scope>NUCLEOTIDE SEQUENCE</scope>
    <source>
        <strain evidence="2">W786</strain>
    </source>
</reference>
<accession>A0AA48GYV9</accession>
<evidence type="ECO:0000313" key="2">
    <source>
        <dbReference type="EMBL" id="BDU76562.1"/>
    </source>
</evidence>
<dbReference type="KEGG" id="msea:METESE_15200"/>
<name>A0AA48GYV9_9BACT</name>
<proteinExistence type="predicted"/>
<sequence length="585" mass="62645">MKRALAVLLGAALAAGVVSGEVKGRMTDDQAEALAKEAMASADPEFQRSALTRLQGYHFKSTLARQREVVLFAQGMLQDRMGDLARAAVTFHKLETGWPGSPFLPEAQIVMAQAALDHGRHKEAESRLTKALAAELPAESVRRAQELLLWCLADQGRAAEGAATVKALKPLGTAKPSERGLVGIMEALCAQGQRAEAEGTLADYRKLYPKGTYLPRMNLGWARLLGSTGDPKGAAKVFQKLIQDKPNTPEADEARMALATLLSDGSLPPKDAEGYPDAQALLARVKKTGTKEESTRKALMVNLRIALKEKHWVAALEAAAQFRAAHPTPGEAKPVTELRAEASRGFVQEALDKKEIAQLLPFLDAETLQALTPAQRLDLARALGAKGLPEAVRALAQASPAKEQPGLIKAGLGTVAPGAAPEGTLALLPAKGQGPQESLLRAQAAVSLRQWAEARAALGRARPGPERVQALLLYLTRPLAQDEKPEARAKEVEGWLARAPEKGEAREPLVLLAADRRAREGQWKEALALYPADPSAPNRGWVALMRATCQLKLGHTDQAAATLKAAQAAADFKAERERLGRRLGL</sequence>
<feature type="chain" id="PRO_5041265981" description="Tetratricopeptide repeat protein" evidence="1">
    <location>
        <begin position="21"/>
        <end position="585"/>
    </location>
</feature>
<dbReference type="Gene3D" id="1.25.40.10">
    <property type="entry name" value="Tetratricopeptide repeat domain"/>
    <property type="match status" value="3"/>
</dbReference>
<organism evidence="2 3">
    <name type="scientific">Mesoterricola sediminis</name>
    <dbReference type="NCBI Taxonomy" id="2927980"/>
    <lineage>
        <taxon>Bacteria</taxon>
        <taxon>Pseudomonadati</taxon>
        <taxon>Acidobacteriota</taxon>
        <taxon>Holophagae</taxon>
        <taxon>Holophagales</taxon>
        <taxon>Holophagaceae</taxon>
        <taxon>Mesoterricola</taxon>
    </lineage>
</organism>
<dbReference type="InterPro" id="IPR011990">
    <property type="entry name" value="TPR-like_helical_dom_sf"/>
</dbReference>
<gene>
    <name evidence="2" type="ORF">METESE_15200</name>
</gene>
<dbReference type="Proteomes" id="UP001228113">
    <property type="component" value="Chromosome"/>
</dbReference>
<evidence type="ECO:0008006" key="4">
    <source>
        <dbReference type="Google" id="ProtNLM"/>
    </source>
</evidence>
<dbReference type="SUPFAM" id="SSF48452">
    <property type="entry name" value="TPR-like"/>
    <property type="match status" value="2"/>
</dbReference>
<evidence type="ECO:0000313" key="3">
    <source>
        <dbReference type="Proteomes" id="UP001228113"/>
    </source>
</evidence>
<evidence type="ECO:0000256" key="1">
    <source>
        <dbReference type="SAM" id="SignalP"/>
    </source>
</evidence>
<feature type="signal peptide" evidence="1">
    <location>
        <begin position="1"/>
        <end position="20"/>
    </location>
</feature>
<keyword evidence="3" id="KW-1185">Reference proteome</keyword>
<protein>
    <recommendedName>
        <fullName evidence="4">Tetratricopeptide repeat protein</fullName>
    </recommendedName>
</protein>
<dbReference type="AlphaFoldDB" id="A0AA48GYV9"/>
<dbReference type="EMBL" id="AP027081">
    <property type="protein sequence ID" value="BDU76562.1"/>
    <property type="molecule type" value="Genomic_DNA"/>
</dbReference>